<organism evidence="1 2">
    <name type="scientific">Bdellovibrio bacteriovorus str. Tiberius</name>
    <dbReference type="NCBI Taxonomy" id="1069642"/>
    <lineage>
        <taxon>Bacteria</taxon>
        <taxon>Pseudomonadati</taxon>
        <taxon>Bdellovibrionota</taxon>
        <taxon>Bdellovibrionia</taxon>
        <taxon>Bdellovibrionales</taxon>
        <taxon>Pseudobdellovibrionaceae</taxon>
        <taxon>Bdellovibrio</taxon>
    </lineage>
</organism>
<proteinExistence type="predicted"/>
<dbReference type="Proteomes" id="UP000010074">
    <property type="component" value="Chromosome"/>
</dbReference>
<gene>
    <name evidence="1" type="ORF">Bdt_1728</name>
</gene>
<sequence length="35" mass="4150">MAFFMSKFNRLCTKVMDRDCKLALLMDSSWDGFIQ</sequence>
<reference evidence="1 2" key="1">
    <citation type="journal article" date="2012" name="BMC Genomics">
        <title>Genome analysis of a simultaneously predatory and prey-independent, novel Bdellovibrio bacteriovorus from the River Tiber, supports in silico predictions of both ancient and recent lateral gene transfer from diverse bacteria.</title>
        <authorList>
            <person name="Hobley L."/>
            <person name="Lerner T.R."/>
            <person name="Williams L.E."/>
            <person name="Lambert C."/>
            <person name="Till R."/>
            <person name="Milner D.S."/>
            <person name="Basford S.M."/>
            <person name="Capeness M.J."/>
            <person name="Fenton A.K."/>
            <person name="Atterbury R.J."/>
            <person name="Harris M.A."/>
            <person name="Sockett R.E."/>
        </authorList>
    </citation>
    <scope>NUCLEOTIDE SEQUENCE [LARGE SCALE GENOMIC DNA]</scope>
    <source>
        <strain evidence="1 2">Tiberius</strain>
    </source>
</reference>
<dbReference type="STRING" id="1069642.Bdt_1728"/>
<dbReference type="EMBL" id="CP002930">
    <property type="protein sequence ID" value="AFY01422.1"/>
    <property type="molecule type" value="Genomic_DNA"/>
</dbReference>
<dbReference type="KEGG" id="bbat:Bdt_1728"/>
<dbReference type="HOGENOM" id="CLU_3363498_0_0_7"/>
<dbReference type="AlphaFoldDB" id="K7ZFE0"/>
<name>K7ZFE0_BDEBC</name>
<evidence type="ECO:0000313" key="2">
    <source>
        <dbReference type="Proteomes" id="UP000010074"/>
    </source>
</evidence>
<accession>K7ZFE0</accession>
<evidence type="ECO:0000313" key="1">
    <source>
        <dbReference type="EMBL" id="AFY01422.1"/>
    </source>
</evidence>
<protein>
    <submittedName>
        <fullName evidence="1">Uncharacterized protein</fullName>
    </submittedName>
</protein>